<dbReference type="Gene3D" id="3.30.40.10">
    <property type="entry name" value="Zinc/RING finger domain, C3HC4 (zinc finger)"/>
    <property type="match status" value="1"/>
</dbReference>
<feature type="transmembrane region" description="Helical" evidence="4">
    <location>
        <begin position="64"/>
        <end position="89"/>
    </location>
</feature>
<evidence type="ECO:0000313" key="6">
    <source>
        <dbReference type="EMBL" id="KAF8790100.1"/>
    </source>
</evidence>
<evidence type="ECO:0000256" key="2">
    <source>
        <dbReference type="ARBA" id="ARBA00022771"/>
    </source>
</evidence>
<dbReference type="GO" id="GO:0008270">
    <property type="term" value="F:zinc ion binding"/>
    <property type="evidence" value="ECO:0007669"/>
    <property type="project" value="UniProtKB-KW"/>
</dbReference>
<reference evidence="6" key="1">
    <citation type="journal article" date="2020" name="bioRxiv">
        <title>Chromosome-level reference genome of the European wasp spider Argiope bruennichi: a resource for studies on range expansion and evolutionary adaptation.</title>
        <authorList>
            <person name="Sheffer M.M."/>
            <person name="Hoppe A."/>
            <person name="Krehenwinkel H."/>
            <person name="Uhl G."/>
            <person name="Kuss A.W."/>
            <person name="Jensen L."/>
            <person name="Jensen C."/>
            <person name="Gillespie R.G."/>
            <person name="Hoff K.J."/>
            <person name="Prost S."/>
        </authorList>
    </citation>
    <scope>NUCLEOTIDE SEQUENCE</scope>
</reference>
<feature type="domain" description="RING-CH-type" evidence="5">
    <location>
        <begin position="374"/>
        <end position="440"/>
    </location>
</feature>
<evidence type="ECO:0000313" key="7">
    <source>
        <dbReference type="Proteomes" id="UP000807504"/>
    </source>
</evidence>
<dbReference type="SUPFAM" id="SSF57850">
    <property type="entry name" value="RING/U-box"/>
    <property type="match status" value="1"/>
</dbReference>
<dbReference type="OrthoDB" id="2154780at2759"/>
<dbReference type="Proteomes" id="UP000807504">
    <property type="component" value="Unassembled WGS sequence"/>
</dbReference>
<keyword evidence="4" id="KW-1133">Transmembrane helix</keyword>
<feature type="transmembrane region" description="Helical" evidence="4">
    <location>
        <begin position="213"/>
        <end position="236"/>
    </location>
</feature>
<protein>
    <submittedName>
        <fullName evidence="6">E3 ubiquitin-protein ligase MIR1 like protein</fullName>
    </submittedName>
</protein>
<name>A0A8T0FL42_ARGBR</name>
<feature type="transmembrane region" description="Helical" evidence="4">
    <location>
        <begin position="133"/>
        <end position="159"/>
    </location>
</feature>
<dbReference type="EMBL" id="JABXBU010000011">
    <property type="protein sequence ID" value="KAF8790100.1"/>
    <property type="molecule type" value="Genomic_DNA"/>
</dbReference>
<dbReference type="PANTHER" id="PTHR20893">
    <property type="entry name" value="LD08641P"/>
    <property type="match status" value="1"/>
</dbReference>
<sequence length="553" mass="62138">MLNCSQQLNEISPVKVLSCMWSRMTNFNVSCSNDCSGHGDCYDGVCFCEVQYSGGTCRDPNLNYYIAFSSIFYIICAVSFIQLLLCIKAEFSRMKPHSLLKAFNITTQKTLYILICVATALRGYYFSSPEHEAMLWASSLMSAYYPILLSGSSLIVCFWAEIFHLRDLTYEKPGFLSKSLLGFILFNIITYSLLLAELLFLQFSDPSDVERTMFINIFHGCYALLMLIVVIFFLIYGVEVYFKVRGEFLQGSASTTDKSQLHQSRIGLVSQAVLLLFTVVFIFSDSLGDLWKTKVPVISRNCYNIIFRVVEMGVALWFPCVLWNCIRPEQLWILNPRRLLRKLETKKQNHSAGEDEALVSSTKEIAIVKAGLNKSLEKIPECWICYDPERLDCGPLIQPCKCRGDVSIVHHECLKQWLVESSSQPDATKCKVCNESYALQQNTVWITEGLTPLHWAKTAAIITVMCSTVAGACFLIKAYESVGIRTLAGGSAILIEYVCMRLLGFSILKGYQRAKFSAVKILNHNLNSGQAEVLLNLPPPVQISAASHPSINT</sequence>
<keyword evidence="3" id="KW-0862">Zinc</keyword>
<comment type="caution">
    <text evidence="6">The sequence shown here is derived from an EMBL/GenBank/DDBJ whole genome shotgun (WGS) entry which is preliminary data.</text>
</comment>
<dbReference type="CDD" id="cd16495">
    <property type="entry name" value="RING_CH-C4HC3_MARCH"/>
    <property type="match status" value="1"/>
</dbReference>
<evidence type="ECO:0000256" key="1">
    <source>
        <dbReference type="ARBA" id="ARBA00022723"/>
    </source>
</evidence>
<feature type="transmembrane region" description="Helical" evidence="4">
    <location>
        <begin position="110"/>
        <end position="127"/>
    </location>
</feature>
<keyword evidence="4" id="KW-0472">Membrane</keyword>
<accession>A0A8T0FL42</accession>
<evidence type="ECO:0000256" key="4">
    <source>
        <dbReference type="SAM" id="Phobius"/>
    </source>
</evidence>
<evidence type="ECO:0000259" key="5">
    <source>
        <dbReference type="PROSITE" id="PS51292"/>
    </source>
</evidence>
<dbReference type="PANTHER" id="PTHR20893:SF2">
    <property type="entry name" value="LD08641P"/>
    <property type="match status" value="1"/>
</dbReference>
<dbReference type="Gene3D" id="2.10.25.10">
    <property type="entry name" value="Laminin"/>
    <property type="match status" value="1"/>
</dbReference>
<feature type="transmembrane region" description="Helical" evidence="4">
    <location>
        <begin position="180"/>
        <end position="201"/>
    </location>
</feature>
<keyword evidence="2" id="KW-0863">Zinc-finger</keyword>
<dbReference type="InterPro" id="IPR011016">
    <property type="entry name" value="Znf_RING-CH"/>
</dbReference>
<keyword evidence="1" id="KW-0479">Metal-binding</keyword>
<dbReference type="OMA" id="ICYDTDK"/>
<dbReference type="Pfam" id="PF12906">
    <property type="entry name" value="RINGv"/>
    <property type="match status" value="1"/>
</dbReference>
<dbReference type="AlphaFoldDB" id="A0A8T0FL42"/>
<reference evidence="6" key="2">
    <citation type="submission" date="2020-06" db="EMBL/GenBank/DDBJ databases">
        <authorList>
            <person name="Sheffer M."/>
        </authorList>
    </citation>
    <scope>NUCLEOTIDE SEQUENCE</scope>
</reference>
<dbReference type="SMART" id="SM00744">
    <property type="entry name" value="RINGv"/>
    <property type="match status" value="1"/>
</dbReference>
<dbReference type="PROSITE" id="PS51292">
    <property type="entry name" value="ZF_RING_CH"/>
    <property type="match status" value="1"/>
</dbReference>
<evidence type="ECO:0000256" key="3">
    <source>
        <dbReference type="ARBA" id="ARBA00022833"/>
    </source>
</evidence>
<keyword evidence="4" id="KW-0812">Transmembrane</keyword>
<gene>
    <name evidence="6" type="ORF">HNY73_005175</name>
</gene>
<organism evidence="6 7">
    <name type="scientific">Argiope bruennichi</name>
    <name type="common">Wasp spider</name>
    <name type="synonym">Aranea bruennichi</name>
    <dbReference type="NCBI Taxonomy" id="94029"/>
    <lineage>
        <taxon>Eukaryota</taxon>
        <taxon>Metazoa</taxon>
        <taxon>Ecdysozoa</taxon>
        <taxon>Arthropoda</taxon>
        <taxon>Chelicerata</taxon>
        <taxon>Arachnida</taxon>
        <taxon>Araneae</taxon>
        <taxon>Araneomorphae</taxon>
        <taxon>Entelegynae</taxon>
        <taxon>Araneoidea</taxon>
        <taxon>Araneidae</taxon>
        <taxon>Argiope</taxon>
    </lineage>
</organism>
<keyword evidence="7" id="KW-1185">Reference proteome</keyword>
<proteinExistence type="predicted"/>
<dbReference type="InterPro" id="IPR013083">
    <property type="entry name" value="Znf_RING/FYVE/PHD"/>
</dbReference>
<feature type="transmembrane region" description="Helical" evidence="4">
    <location>
        <begin position="266"/>
        <end position="285"/>
    </location>
</feature>